<keyword evidence="9" id="KW-0735">Signal-anchor</keyword>
<dbReference type="GO" id="GO:0000139">
    <property type="term" value="C:Golgi membrane"/>
    <property type="evidence" value="ECO:0007669"/>
    <property type="project" value="UniProtKB-SubCell"/>
</dbReference>
<evidence type="ECO:0000256" key="2">
    <source>
        <dbReference type="ARBA" id="ARBA00006339"/>
    </source>
</evidence>
<dbReference type="GO" id="GO:0016051">
    <property type="term" value="P:carbohydrate biosynthetic process"/>
    <property type="evidence" value="ECO:0007669"/>
    <property type="project" value="InterPro"/>
</dbReference>
<sequence length="413" mass="48836">YEPHQAYHADIFRAHPIQPRVQQPTEKPWRLETPRPLPKESPVHLQKDAPKPLYRETSKSVSRETPKPVKPVPRETPKPVPWQPPRPWAIESQKPLPVETSKAKSKPVVVKDPQSEMKDKVVEGEGRPRDMFRSKWWKQHLRQACHDLKMVESPQTLAPDMLQNVLVDETNKLLFCQIPKVASTTWRRVFLQLTGKVDVSDFLQIPANDIHHKYDEHLTYLSEFSPGGISHRLRTYFKFMFVREPFERVLSAYKNKFLTKTVSAEYFKWKFGRKIIAKYRKPWLVPANNTGHGVTFEEFVTYLVDEKRKIMMNEHWELFHKLCHPCLIDYDFVGHLERIDEDSQYILDSNSLSDRIKVPSRKESRYGHRKTNSFMKEFYSKLPPSAISRLYQMYKADFLLFNYTIPVDVEPYM</sequence>
<evidence type="ECO:0000256" key="9">
    <source>
        <dbReference type="RuleBase" id="RU364020"/>
    </source>
</evidence>
<dbReference type="EMBL" id="JAWDGP010004519">
    <property type="protein sequence ID" value="KAK3763702.1"/>
    <property type="molecule type" value="Genomic_DNA"/>
</dbReference>
<evidence type="ECO:0000256" key="4">
    <source>
        <dbReference type="ARBA" id="ARBA00022692"/>
    </source>
</evidence>
<keyword evidence="4" id="KW-0812">Transmembrane</keyword>
<evidence type="ECO:0000256" key="8">
    <source>
        <dbReference type="ARBA" id="ARBA00023180"/>
    </source>
</evidence>
<comment type="similarity">
    <text evidence="2 9">Belongs to the sulfotransferase 2 family.</text>
</comment>
<reference evidence="11" key="1">
    <citation type="journal article" date="2023" name="G3 (Bethesda)">
        <title>A reference genome for the long-term kleptoplast-retaining sea slug Elysia crispata morphotype clarki.</title>
        <authorList>
            <person name="Eastman K.E."/>
            <person name="Pendleton A.L."/>
            <person name="Shaikh M.A."/>
            <person name="Suttiyut T."/>
            <person name="Ogas R."/>
            <person name="Tomko P."/>
            <person name="Gavelis G."/>
            <person name="Widhalm J.R."/>
            <person name="Wisecaver J.H."/>
        </authorList>
    </citation>
    <scope>NUCLEOTIDE SEQUENCE</scope>
    <source>
        <strain evidence="11">ECLA1</strain>
    </source>
</reference>
<feature type="compositionally biased region" description="Basic and acidic residues" evidence="10">
    <location>
        <begin position="113"/>
        <end position="125"/>
    </location>
</feature>
<evidence type="ECO:0000313" key="11">
    <source>
        <dbReference type="EMBL" id="KAK3763702.1"/>
    </source>
</evidence>
<feature type="compositionally biased region" description="Basic and acidic residues" evidence="10">
    <location>
        <begin position="27"/>
        <end position="77"/>
    </location>
</feature>
<feature type="region of interest" description="Disordered" evidence="10">
    <location>
        <begin position="1"/>
        <end position="125"/>
    </location>
</feature>
<keyword evidence="6 9" id="KW-0333">Golgi apparatus</keyword>
<dbReference type="GO" id="GO:0008146">
    <property type="term" value="F:sulfotransferase activity"/>
    <property type="evidence" value="ECO:0007669"/>
    <property type="project" value="InterPro"/>
</dbReference>
<dbReference type="InterPro" id="IPR018011">
    <property type="entry name" value="Carb_sulfotrans_8-10"/>
</dbReference>
<comment type="caution">
    <text evidence="11">The sequence shown here is derived from an EMBL/GenBank/DDBJ whole genome shotgun (WGS) entry which is preliminary data.</text>
</comment>
<evidence type="ECO:0000256" key="10">
    <source>
        <dbReference type="SAM" id="MobiDB-lite"/>
    </source>
</evidence>
<organism evidence="11 12">
    <name type="scientific">Elysia crispata</name>
    <name type="common">lettuce slug</name>
    <dbReference type="NCBI Taxonomy" id="231223"/>
    <lineage>
        <taxon>Eukaryota</taxon>
        <taxon>Metazoa</taxon>
        <taxon>Spiralia</taxon>
        <taxon>Lophotrochozoa</taxon>
        <taxon>Mollusca</taxon>
        <taxon>Gastropoda</taxon>
        <taxon>Heterobranchia</taxon>
        <taxon>Euthyneura</taxon>
        <taxon>Panpulmonata</taxon>
        <taxon>Sacoglossa</taxon>
        <taxon>Placobranchoidea</taxon>
        <taxon>Plakobranchidae</taxon>
        <taxon>Elysia</taxon>
    </lineage>
</organism>
<evidence type="ECO:0000256" key="5">
    <source>
        <dbReference type="ARBA" id="ARBA00022989"/>
    </source>
</evidence>
<protein>
    <recommendedName>
        <fullName evidence="9">Carbohydrate sulfotransferase</fullName>
        <ecNumber evidence="9">2.8.2.-</ecNumber>
    </recommendedName>
</protein>
<name>A0AAE0Z6I6_9GAST</name>
<feature type="compositionally biased region" description="Basic and acidic residues" evidence="10">
    <location>
        <begin position="1"/>
        <end position="13"/>
    </location>
</feature>
<comment type="subcellular location">
    <subcellularLocation>
        <location evidence="1 9">Golgi apparatus membrane</location>
        <topology evidence="1 9">Single-pass type II membrane protein</topology>
    </subcellularLocation>
</comment>
<gene>
    <name evidence="11" type="ORF">RRG08_020383</name>
</gene>
<keyword evidence="7" id="KW-0472">Membrane</keyword>
<keyword evidence="12" id="KW-1185">Reference proteome</keyword>
<accession>A0AAE0Z6I6</accession>
<feature type="compositionally biased region" description="Pro residues" evidence="10">
    <location>
        <begin position="78"/>
        <end position="87"/>
    </location>
</feature>
<keyword evidence="8 9" id="KW-0325">Glycoprotein</keyword>
<evidence type="ECO:0000256" key="3">
    <source>
        <dbReference type="ARBA" id="ARBA00022679"/>
    </source>
</evidence>
<dbReference type="PANTHER" id="PTHR12137:SF54">
    <property type="entry name" value="CARBOHYDRATE SULFOTRANSFERASE"/>
    <property type="match status" value="1"/>
</dbReference>
<keyword evidence="9" id="KW-0119">Carbohydrate metabolism</keyword>
<evidence type="ECO:0000313" key="12">
    <source>
        <dbReference type="Proteomes" id="UP001283361"/>
    </source>
</evidence>
<evidence type="ECO:0000256" key="6">
    <source>
        <dbReference type="ARBA" id="ARBA00023034"/>
    </source>
</evidence>
<dbReference type="Gene3D" id="3.40.50.300">
    <property type="entry name" value="P-loop containing nucleotide triphosphate hydrolases"/>
    <property type="match status" value="1"/>
</dbReference>
<proteinExistence type="inferred from homology"/>
<evidence type="ECO:0000256" key="7">
    <source>
        <dbReference type="ARBA" id="ARBA00023136"/>
    </source>
</evidence>
<keyword evidence="3 9" id="KW-0808">Transferase</keyword>
<dbReference type="InterPro" id="IPR005331">
    <property type="entry name" value="Sulfotransferase"/>
</dbReference>
<evidence type="ECO:0000256" key="1">
    <source>
        <dbReference type="ARBA" id="ARBA00004323"/>
    </source>
</evidence>
<dbReference type="AlphaFoldDB" id="A0AAE0Z6I6"/>
<dbReference type="Pfam" id="PF03567">
    <property type="entry name" value="Sulfotransfer_2"/>
    <property type="match status" value="1"/>
</dbReference>
<keyword evidence="5" id="KW-1133">Transmembrane helix</keyword>
<feature type="non-terminal residue" evidence="11">
    <location>
        <position position="413"/>
    </location>
</feature>
<dbReference type="Proteomes" id="UP001283361">
    <property type="component" value="Unassembled WGS sequence"/>
</dbReference>
<dbReference type="InterPro" id="IPR027417">
    <property type="entry name" value="P-loop_NTPase"/>
</dbReference>
<dbReference type="PANTHER" id="PTHR12137">
    <property type="entry name" value="CARBOHYDRATE SULFOTRANSFERASE"/>
    <property type="match status" value="1"/>
</dbReference>
<dbReference type="EC" id="2.8.2.-" evidence="9"/>